<evidence type="ECO:0000313" key="4">
    <source>
        <dbReference type="Proteomes" id="UP000184474"/>
    </source>
</evidence>
<evidence type="ECO:0000313" key="3">
    <source>
        <dbReference type="EMBL" id="SHJ59599.1"/>
    </source>
</evidence>
<dbReference type="EMBL" id="FRAA01000001">
    <property type="protein sequence ID" value="SHJ59599.1"/>
    <property type="molecule type" value="Genomic_DNA"/>
</dbReference>
<accession>A0A1M6KKZ7</accession>
<dbReference type="Pfam" id="PF20584">
    <property type="entry name" value="DUF6787"/>
    <property type="match status" value="1"/>
</dbReference>
<protein>
    <recommendedName>
        <fullName evidence="2">DUF6787 domain-containing protein</fullName>
    </recommendedName>
</protein>
<feature type="transmembrane region" description="Helical" evidence="1">
    <location>
        <begin position="56"/>
        <end position="87"/>
    </location>
</feature>
<reference evidence="4" key="1">
    <citation type="submission" date="2016-11" db="EMBL/GenBank/DDBJ databases">
        <authorList>
            <person name="Varghese N."/>
            <person name="Submissions S."/>
        </authorList>
    </citation>
    <scope>NUCLEOTIDE SEQUENCE [LARGE SCALE GENOMIC DNA]</scope>
    <source>
        <strain evidence="4">DSM 26134</strain>
    </source>
</reference>
<feature type="domain" description="DUF6787" evidence="2">
    <location>
        <begin position="21"/>
        <end position="96"/>
    </location>
</feature>
<keyword evidence="1" id="KW-0812">Transmembrane</keyword>
<keyword evidence="1" id="KW-0472">Membrane</keyword>
<dbReference type="RefSeq" id="WP_073119292.1">
    <property type="nucleotide sequence ID" value="NZ_FRAA01000001.1"/>
</dbReference>
<keyword evidence="4" id="KW-1185">Reference proteome</keyword>
<name>A0A1M6KKZ7_REIAG</name>
<gene>
    <name evidence="3" type="ORF">SAMN04488028_101616</name>
</gene>
<dbReference type="AlphaFoldDB" id="A0A1M6KKZ7"/>
<feature type="transmembrane region" description="Helical" evidence="1">
    <location>
        <begin position="16"/>
        <end position="36"/>
    </location>
</feature>
<dbReference type="Proteomes" id="UP000184474">
    <property type="component" value="Unassembled WGS sequence"/>
</dbReference>
<evidence type="ECO:0000256" key="1">
    <source>
        <dbReference type="SAM" id="Phobius"/>
    </source>
</evidence>
<organism evidence="3 4">
    <name type="scientific">Reichenbachiella agariperforans</name>
    <dbReference type="NCBI Taxonomy" id="156994"/>
    <lineage>
        <taxon>Bacteria</taxon>
        <taxon>Pseudomonadati</taxon>
        <taxon>Bacteroidota</taxon>
        <taxon>Cytophagia</taxon>
        <taxon>Cytophagales</taxon>
        <taxon>Reichenbachiellaceae</taxon>
        <taxon>Reichenbachiella</taxon>
    </lineage>
</organism>
<evidence type="ECO:0000259" key="2">
    <source>
        <dbReference type="Pfam" id="PF20584"/>
    </source>
</evidence>
<dbReference type="STRING" id="156994.SAMN04488028_101616"/>
<dbReference type="PROSITE" id="PS51257">
    <property type="entry name" value="PROKAR_LIPOPROTEIN"/>
    <property type="match status" value="1"/>
</dbReference>
<proteinExistence type="predicted"/>
<dbReference type="InterPro" id="IPR046714">
    <property type="entry name" value="DUF6787"/>
</dbReference>
<keyword evidence="1" id="KW-1133">Transmembrane helix</keyword>
<sequence length="104" mass="12456">MGFLDKLQARWKLKNAWQVVVVLLVFACTGFSVMFLRKPIMGMITSSDQYEFLFTILYYIFILPVYLGILLFYGFLFGQFAFFWGFVKRTWYRMTRQKSKLDAK</sequence>